<evidence type="ECO:0000256" key="9">
    <source>
        <dbReference type="ARBA" id="ARBA00048679"/>
    </source>
</evidence>
<dbReference type="CDD" id="cd12195">
    <property type="entry name" value="CIPK_C"/>
    <property type="match status" value="1"/>
</dbReference>
<evidence type="ECO:0000256" key="2">
    <source>
        <dbReference type="ARBA" id="ARBA00012513"/>
    </source>
</evidence>
<evidence type="ECO:0000256" key="5">
    <source>
        <dbReference type="ARBA" id="ARBA00022741"/>
    </source>
</evidence>
<evidence type="ECO:0000256" key="3">
    <source>
        <dbReference type="ARBA" id="ARBA00022527"/>
    </source>
</evidence>
<comment type="catalytic activity">
    <reaction evidence="9">
        <text>L-seryl-[protein] + ATP = O-phospho-L-seryl-[protein] + ADP + H(+)</text>
        <dbReference type="Rhea" id="RHEA:17989"/>
        <dbReference type="Rhea" id="RHEA-COMP:9863"/>
        <dbReference type="Rhea" id="RHEA-COMP:11604"/>
        <dbReference type="ChEBI" id="CHEBI:15378"/>
        <dbReference type="ChEBI" id="CHEBI:29999"/>
        <dbReference type="ChEBI" id="CHEBI:30616"/>
        <dbReference type="ChEBI" id="CHEBI:83421"/>
        <dbReference type="ChEBI" id="CHEBI:456216"/>
        <dbReference type="EC" id="2.7.11.1"/>
    </reaction>
</comment>
<protein>
    <recommendedName>
        <fullName evidence="2">non-specific serine/threonine protein kinase</fullName>
        <ecNumber evidence="2">2.7.11.1</ecNumber>
    </recommendedName>
</protein>
<dbReference type="InterPro" id="IPR004041">
    <property type="entry name" value="NAF_dom"/>
</dbReference>
<keyword evidence="4" id="KW-0808">Transferase</keyword>
<dbReference type="FunFam" id="1.10.510.10:FF:000571">
    <property type="entry name" value="Maternal embryonic leucine zipper kinase"/>
    <property type="match status" value="1"/>
</dbReference>
<dbReference type="PROSITE" id="PS50011">
    <property type="entry name" value="PROTEIN_KINASE_DOM"/>
    <property type="match status" value="1"/>
</dbReference>
<dbReference type="InterPro" id="IPR000719">
    <property type="entry name" value="Prot_kinase_dom"/>
</dbReference>
<dbReference type="AlphaFoldDB" id="L8GXF8"/>
<accession>L8GXF8</accession>
<comment type="similarity">
    <text evidence="1">Belongs to the protein kinase superfamily. CAMK Ser/Thr protein kinase family. SNF1 subfamily.</text>
</comment>
<comment type="catalytic activity">
    <reaction evidence="8">
        <text>L-threonyl-[protein] + ATP = O-phospho-L-threonyl-[protein] + ADP + H(+)</text>
        <dbReference type="Rhea" id="RHEA:46608"/>
        <dbReference type="Rhea" id="RHEA-COMP:11060"/>
        <dbReference type="Rhea" id="RHEA-COMP:11605"/>
        <dbReference type="ChEBI" id="CHEBI:15378"/>
        <dbReference type="ChEBI" id="CHEBI:30013"/>
        <dbReference type="ChEBI" id="CHEBI:30616"/>
        <dbReference type="ChEBI" id="CHEBI:61977"/>
        <dbReference type="ChEBI" id="CHEBI:456216"/>
        <dbReference type="EC" id="2.7.11.1"/>
    </reaction>
</comment>
<dbReference type="SMART" id="SM00220">
    <property type="entry name" value="S_TKc"/>
    <property type="match status" value="1"/>
</dbReference>
<name>L8GXF8_ACACF</name>
<dbReference type="OrthoDB" id="193931at2759"/>
<dbReference type="GO" id="GO:0007165">
    <property type="term" value="P:signal transduction"/>
    <property type="evidence" value="ECO:0007669"/>
    <property type="project" value="InterPro"/>
</dbReference>
<evidence type="ECO:0000259" key="10">
    <source>
        <dbReference type="PROSITE" id="PS50011"/>
    </source>
</evidence>
<organism evidence="11 12">
    <name type="scientific">Acanthamoeba castellanii (strain ATCC 30010 / Neff)</name>
    <dbReference type="NCBI Taxonomy" id="1257118"/>
    <lineage>
        <taxon>Eukaryota</taxon>
        <taxon>Amoebozoa</taxon>
        <taxon>Discosea</taxon>
        <taxon>Longamoebia</taxon>
        <taxon>Centramoebida</taxon>
        <taxon>Acanthamoebidae</taxon>
        <taxon>Acanthamoeba</taxon>
    </lineage>
</organism>
<dbReference type="STRING" id="1257118.L8GXF8"/>
<dbReference type="OMA" id="NEKGDAN"/>
<dbReference type="SUPFAM" id="SSF56112">
    <property type="entry name" value="Protein kinase-like (PK-like)"/>
    <property type="match status" value="1"/>
</dbReference>
<dbReference type="Pfam" id="PF03822">
    <property type="entry name" value="NAF"/>
    <property type="match status" value="1"/>
</dbReference>
<evidence type="ECO:0000256" key="6">
    <source>
        <dbReference type="ARBA" id="ARBA00022777"/>
    </source>
</evidence>
<dbReference type="Gene3D" id="3.30.200.20">
    <property type="entry name" value="Phosphorylase Kinase, domain 1"/>
    <property type="match status" value="1"/>
</dbReference>
<evidence type="ECO:0000256" key="4">
    <source>
        <dbReference type="ARBA" id="ARBA00022679"/>
    </source>
</evidence>
<reference evidence="11 12" key="1">
    <citation type="journal article" date="2013" name="Genome Biol.">
        <title>Genome of Acanthamoeba castellanii highlights extensive lateral gene transfer and early evolution of tyrosine kinase signaling.</title>
        <authorList>
            <person name="Clarke M."/>
            <person name="Lohan A.J."/>
            <person name="Liu B."/>
            <person name="Lagkouvardos I."/>
            <person name="Roy S."/>
            <person name="Zafar N."/>
            <person name="Bertelli C."/>
            <person name="Schilde C."/>
            <person name="Kianianmomeni A."/>
            <person name="Burglin T.R."/>
            <person name="Frech C."/>
            <person name="Turcotte B."/>
            <person name="Kopec K.O."/>
            <person name="Synnott J.M."/>
            <person name="Choo C."/>
            <person name="Paponov I."/>
            <person name="Finkler A."/>
            <person name="Soon Heng Tan C."/>
            <person name="Hutchins A.P."/>
            <person name="Weinmeier T."/>
            <person name="Rattei T."/>
            <person name="Chu J.S."/>
            <person name="Gimenez G."/>
            <person name="Irimia M."/>
            <person name="Rigden D.J."/>
            <person name="Fitzpatrick D.A."/>
            <person name="Lorenzo-Morales J."/>
            <person name="Bateman A."/>
            <person name="Chiu C.H."/>
            <person name="Tang P."/>
            <person name="Hegemann P."/>
            <person name="Fromm H."/>
            <person name="Raoult D."/>
            <person name="Greub G."/>
            <person name="Miranda-Saavedra D."/>
            <person name="Chen N."/>
            <person name="Nash P."/>
            <person name="Ginger M.L."/>
            <person name="Horn M."/>
            <person name="Schaap P."/>
            <person name="Caler L."/>
            <person name="Loftus B."/>
        </authorList>
    </citation>
    <scope>NUCLEOTIDE SEQUENCE [LARGE SCALE GENOMIC DNA]</scope>
    <source>
        <strain evidence="11 12">Neff</strain>
    </source>
</reference>
<evidence type="ECO:0000256" key="7">
    <source>
        <dbReference type="ARBA" id="ARBA00022840"/>
    </source>
</evidence>
<keyword evidence="12" id="KW-1185">Reference proteome</keyword>
<dbReference type="EMBL" id="KB007974">
    <property type="protein sequence ID" value="ELR17258.1"/>
    <property type="molecule type" value="Genomic_DNA"/>
</dbReference>
<evidence type="ECO:0000313" key="12">
    <source>
        <dbReference type="Proteomes" id="UP000011083"/>
    </source>
</evidence>
<dbReference type="RefSeq" id="XP_004339271.1">
    <property type="nucleotide sequence ID" value="XM_004339223.1"/>
</dbReference>
<dbReference type="GO" id="GO:0004674">
    <property type="term" value="F:protein serine/threonine kinase activity"/>
    <property type="evidence" value="ECO:0007669"/>
    <property type="project" value="UniProtKB-KW"/>
</dbReference>
<dbReference type="Pfam" id="PF00069">
    <property type="entry name" value="Pkinase"/>
    <property type="match status" value="1"/>
</dbReference>
<dbReference type="Gene3D" id="3.30.310.80">
    <property type="entry name" value="Kinase associated domain 1, KA1"/>
    <property type="match status" value="1"/>
</dbReference>
<dbReference type="GO" id="GO:0005524">
    <property type="term" value="F:ATP binding"/>
    <property type="evidence" value="ECO:0007669"/>
    <property type="project" value="UniProtKB-KW"/>
</dbReference>
<dbReference type="PANTHER" id="PTHR43895:SF32">
    <property type="entry name" value="SERINE_THREONINE-PROTEIN KINASE CHK1"/>
    <property type="match status" value="1"/>
</dbReference>
<dbReference type="InterPro" id="IPR008271">
    <property type="entry name" value="Ser/Thr_kinase_AS"/>
</dbReference>
<dbReference type="GeneID" id="14917854"/>
<gene>
    <name evidence="11" type="ORF">ACA1_059750</name>
</gene>
<feature type="domain" description="Protein kinase" evidence="10">
    <location>
        <begin position="1"/>
        <end position="253"/>
    </location>
</feature>
<evidence type="ECO:0000256" key="1">
    <source>
        <dbReference type="ARBA" id="ARBA00006234"/>
    </source>
</evidence>
<dbReference type="PANTHER" id="PTHR43895">
    <property type="entry name" value="CALCIUM/CALMODULIN-DEPENDENT PROTEIN KINASE KINASE-RELATED"/>
    <property type="match status" value="1"/>
</dbReference>
<dbReference type="PROSITE" id="PS00108">
    <property type="entry name" value="PROTEIN_KINASE_ST"/>
    <property type="match status" value="1"/>
</dbReference>
<sequence>MEQESTKRQSTGAVTATATGGGRIVGERYQLGRLLGEGEYSKPVAVKILPLAAAELRHDAKREVLRSEERLYMVMELVAGGEVYFKLAHEGRFDENTARRYFQQLMAGVEYCHAVGVCHRDLKPENLLLSDQGLLKISDFGFSTFFRERDRSKVLHTACGTPNYVAPEVLAKRGYEGTAADVWSCGCILYTFVAGHLAFEDSNPDVLFRKIKAADYTIPSHVPAGARDLIGRILVPDPAKRITMAQIKQHPWLAINPYHAEPVEQEPWDLADLDDELEVVTETTSASGRTGLQTANAFELIGMMGTLNLSGLLQRDSDTSTKRARQLASQTKFISTEPPDAILDQLKRALAKQTHLYAKVDKDAYKLKVAGRCATGPLTFRAQIFRLASHLHLVDFTKGRGDVLEYYRIYNAVLDTLHGTTTATAPQHWAQQRSELVQLITALN</sequence>
<dbReference type="EC" id="2.7.11.1" evidence="2"/>
<keyword evidence="7" id="KW-0067">ATP-binding</keyword>
<dbReference type="VEuPathDB" id="AmoebaDB:ACA1_059750"/>
<keyword evidence="3" id="KW-0723">Serine/threonine-protein kinase</keyword>
<proteinExistence type="inferred from homology"/>
<dbReference type="InterPro" id="IPR011009">
    <property type="entry name" value="Kinase-like_dom_sf"/>
</dbReference>
<dbReference type="KEGG" id="acan:ACA1_059750"/>
<evidence type="ECO:0000313" key="11">
    <source>
        <dbReference type="EMBL" id="ELR17258.1"/>
    </source>
</evidence>
<evidence type="ECO:0000256" key="8">
    <source>
        <dbReference type="ARBA" id="ARBA00047899"/>
    </source>
</evidence>
<dbReference type="CDD" id="cd14003">
    <property type="entry name" value="STKc_AMPK-like"/>
    <property type="match status" value="1"/>
</dbReference>
<dbReference type="Gene3D" id="1.10.510.10">
    <property type="entry name" value="Transferase(Phosphotransferase) domain 1"/>
    <property type="match status" value="1"/>
</dbReference>
<keyword evidence="5" id="KW-0547">Nucleotide-binding</keyword>
<keyword evidence="6 11" id="KW-0418">Kinase</keyword>
<dbReference type="Proteomes" id="UP000011083">
    <property type="component" value="Unassembled WGS sequence"/>
</dbReference>